<dbReference type="Gene3D" id="3.40.720.10">
    <property type="entry name" value="Alkaline Phosphatase, subunit A"/>
    <property type="match status" value="1"/>
</dbReference>
<organism evidence="14 15">
    <name type="scientific">Caldibacillus debilis</name>
    <dbReference type="NCBI Taxonomy" id="301148"/>
    <lineage>
        <taxon>Bacteria</taxon>
        <taxon>Bacillati</taxon>
        <taxon>Bacillota</taxon>
        <taxon>Bacilli</taxon>
        <taxon>Bacillales</taxon>
        <taxon>Bacillaceae</taxon>
        <taxon>Caldibacillus</taxon>
    </lineage>
</organism>
<name>A0A150LM58_9BACI</name>
<evidence type="ECO:0000256" key="10">
    <source>
        <dbReference type="PIRSR" id="PIRSR005091-2"/>
    </source>
</evidence>
<evidence type="ECO:0000256" key="11">
    <source>
        <dbReference type="PIRSR" id="PIRSR005091-3"/>
    </source>
</evidence>
<sequence>MKGKIETALQQIHFPPEWLSILLAVCIFLKFIMVHLLNGIVFTQGAFLVTFGTVLAIYGIFSFFTLQARKIGLYIVDFCLSVFLLAETLYMSYFHTPLKFFTLYQVTNLNGLGGSVLYLLHPLHILFFLDLLLLFKPVFMQRQSGPGNIKLAALLLLGGFLFAAAKPVKVVWIDNMPFRTMDALDAVKAYGIVGYHVIDLYNVITDWQTKELSEQEKKQIQTWFAEKNREEKNEGQSPYFGIGKNKNLIFIQVESFQAFVLNQKVNGQEITPFLNRIVKDGMYFSNIYPQTVEGNSSDAELLTQTSLYPVKQGATFFRFPNNTYHSLAKLLREKGYHTFAIHGDEETFWNRNMVYPHLGFEKFYAIDDLKQDDIIGMGLSDKSTFRQSLPILEKADQPFYSLIITLTSHVPFTIPEDEQSLSLPKELENTPIGNYLQSIRYMDESIALFIKGLEERGLLDDSIIVIYGDHDGLFQKDKGEVEKWLKREISDEEWVRSFMQIPFIIYHPGMEPKVIDTIGGQIDILPTVADLMGIEKEKTYNMMGKNLFLQEDGKAVIPKGDYADEGILITRDKITPLPENYPDLTVADLVIRSDYFKDKKK</sequence>
<feature type="active site" evidence="9">
    <location>
        <position position="296"/>
    </location>
</feature>
<evidence type="ECO:0000256" key="12">
    <source>
        <dbReference type="SAM" id="Phobius"/>
    </source>
</evidence>
<feature type="binding site" evidence="10">
    <location>
        <position position="409"/>
    </location>
    <ligand>
        <name>substrate</name>
    </ligand>
</feature>
<evidence type="ECO:0000256" key="4">
    <source>
        <dbReference type="ARBA" id="ARBA00022475"/>
    </source>
</evidence>
<feature type="binding site" evidence="11">
    <location>
        <position position="470"/>
    </location>
    <ligand>
        <name>Mn(2+)</name>
        <dbReference type="ChEBI" id="CHEBI:29035"/>
    </ligand>
</feature>
<dbReference type="InterPro" id="IPR050448">
    <property type="entry name" value="OpgB/LTA_synthase_biosynth"/>
</dbReference>
<keyword evidence="4 8" id="KW-1003">Cell membrane</keyword>
<reference evidence="14 15" key="1">
    <citation type="submission" date="2016-01" db="EMBL/GenBank/DDBJ databases">
        <title>Draft Genome Sequences of Seven Thermophilic Sporeformers Isolated from Foods.</title>
        <authorList>
            <person name="Berendsen E.M."/>
            <person name="Wells-Bennik M.H."/>
            <person name="Krawcyk A.O."/>
            <person name="De Jong A."/>
            <person name="Holsappel S."/>
            <person name="Eijlander R.T."/>
            <person name="Kuipers O.P."/>
        </authorList>
    </citation>
    <scope>NUCLEOTIDE SEQUENCE [LARGE SCALE GENOMIC DNA]</scope>
    <source>
        <strain evidence="14 15">B4135</strain>
    </source>
</reference>
<keyword evidence="6 12" id="KW-1133">Transmembrane helix</keyword>
<evidence type="ECO:0000256" key="9">
    <source>
        <dbReference type="PIRSR" id="PIRSR005091-1"/>
    </source>
</evidence>
<dbReference type="RefSeq" id="WP_061569475.1">
    <property type="nucleotide sequence ID" value="NZ_LQYT01000082.1"/>
</dbReference>
<comment type="similarity">
    <text evidence="3 8">Belongs to the LTA synthase family.</text>
</comment>
<evidence type="ECO:0000256" key="1">
    <source>
        <dbReference type="ARBA" id="ARBA00004651"/>
    </source>
</evidence>
<dbReference type="Proteomes" id="UP000075683">
    <property type="component" value="Unassembled WGS sequence"/>
</dbReference>
<evidence type="ECO:0000256" key="2">
    <source>
        <dbReference type="ARBA" id="ARBA00004936"/>
    </source>
</evidence>
<dbReference type="EMBL" id="LQYT01000082">
    <property type="protein sequence ID" value="KYD13290.1"/>
    <property type="molecule type" value="Genomic_DNA"/>
</dbReference>
<evidence type="ECO:0000256" key="7">
    <source>
        <dbReference type="ARBA" id="ARBA00023136"/>
    </source>
</evidence>
<feature type="binding site" evidence="11">
    <location>
        <position position="254"/>
    </location>
    <ligand>
        <name>Mn(2+)</name>
        <dbReference type="ChEBI" id="CHEBI:29035"/>
    </ligand>
</feature>
<feature type="transmembrane region" description="Helical" evidence="12">
    <location>
        <begin position="115"/>
        <end position="135"/>
    </location>
</feature>
<dbReference type="PATRIC" id="fig|301148.3.peg.543"/>
<dbReference type="SUPFAM" id="SSF53649">
    <property type="entry name" value="Alkaline phosphatase-like"/>
    <property type="match status" value="1"/>
</dbReference>
<feature type="binding site" evidence="11">
    <location>
        <position position="469"/>
    </location>
    <ligand>
        <name>Mn(2+)</name>
        <dbReference type="ChEBI" id="CHEBI:29035"/>
    </ligand>
</feature>
<evidence type="ECO:0000313" key="15">
    <source>
        <dbReference type="Proteomes" id="UP000075683"/>
    </source>
</evidence>
<dbReference type="GO" id="GO:0005886">
    <property type="term" value="C:plasma membrane"/>
    <property type="evidence" value="ECO:0007669"/>
    <property type="project" value="UniProtKB-SubCell"/>
</dbReference>
<comment type="subcellular location">
    <subcellularLocation>
        <location evidence="1">Cell membrane</location>
        <topology evidence="1">Multi-pass membrane protein</topology>
    </subcellularLocation>
</comment>
<dbReference type="CDD" id="cd16015">
    <property type="entry name" value="LTA_synthase"/>
    <property type="match status" value="1"/>
</dbReference>
<evidence type="ECO:0000256" key="6">
    <source>
        <dbReference type="ARBA" id="ARBA00022989"/>
    </source>
</evidence>
<dbReference type="PANTHER" id="PTHR47371">
    <property type="entry name" value="LIPOTEICHOIC ACID SYNTHASE"/>
    <property type="match status" value="1"/>
</dbReference>
<dbReference type="PIRSF" id="PIRSF005091">
    <property type="entry name" value="Mmb_sulf_HI1246"/>
    <property type="match status" value="1"/>
</dbReference>
<protein>
    <recommendedName>
        <fullName evidence="13">Sulfatase N-terminal domain-containing protein</fullName>
    </recommendedName>
</protein>
<keyword evidence="5 12" id="KW-0812">Transmembrane</keyword>
<feature type="domain" description="Sulfatase N-terminal" evidence="13">
    <location>
        <begin position="246"/>
        <end position="534"/>
    </location>
</feature>
<dbReference type="InterPro" id="IPR000917">
    <property type="entry name" value="Sulfatase_N"/>
</dbReference>
<evidence type="ECO:0000313" key="14">
    <source>
        <dbReference type="EMBL" id="KYD13290.1"/>
    </source>
</evidence>
<keyword evidence="10" id="KW-0479">Metal-binding</keyword>
<keyword evidence="7 8" id="KW-0472">Membrane</keyword>
<dbReference type="Pfam" id="PF00884">
    <property type="entry name" value="Sulfatase"/>
    <property type="match status" value="1"/>
</dbReference>
<feature type="transmembrane region" description="Helical" evidence="12">
    <location>
        <begin position="47"/>
        <end position="66"/>
    </location>
</feature>
<dbReference type="AlphaFoldDB" id="A0A150LM58"/>
<evidence type="ECO:0000256" key="5">
    <source>
        <dbReference type="ARBA" id="ARBA00022692"/>
    </source>
</evidence>
<feature type="transmembrane region" description="Helical" evidence="12">
    <location>
        <begin position="21"/>
        <end position="41"/>
    </location>
</feature>
<dbReference type="InterPro" id="IPR012160">
    <property type="entry name" value="LtaS-like"/>
</dbReference>
<comment type="caution">
    <text evidence="14">The sequence shown here is derived from an EMBL/GenBank/DDBJ whole genome shotgun (WGS) entry which is preliminary data.</text>
</comment>
<evidence type="ECO:0000259" key="13">
    <source>
        <dbReference type="Pfam" id="PF00884"/>
    </source>
</evidence>
<dbReference type="InterPro" id="IPR017850">
    <property type="entry name" value="Alkaline_phosphatase_core_sf"/>
</dbReference>
<gene>
    <name evidence="14" type="ORF">B4135_2953</name>
</gene>
<feature type="transmembrane region" description="Helical" evidence="12">
    <location>
        <begin position="147"/>
        <end position="165"/>
    </location>
</feature>
<keyword evidence="10" id="KW-0464">Manganese</keyword>
<evidence type="ECO:0000256" key="3">
    <source>
        <dbReference type="ARBA" id="ARBA00009983"/>
    </source>
</evidence>
<proteinExistence type="inferred from homology"/>
<comment type="pathway">
    <text evidence="2">Cell wall biogenesis; lipoteichoic acid biosynthesis.</text>
</comment>
<feature type="transmembrane region" description="Helical" evidence="12">
    <location>
        <begin position="73"/>
        <end position="95"/>
    </location>
</feature>
<dbReference type="GO" id="GO:0046872">
    <property type="term" value="F:metal ion binding"/>
    <property type="evidence" value="ECO:0007669"/>
    <property type="project" value="UniProtKB-KW"/>
</dbReference>
<dbReference type="OrthoDB" id="5901192at2"/>
<dbReference type="Gene3D" id="3.30.1120.170">
    <property type="match status" value="1"/>
</dbReference>
<accession>A0A150LM58</accession>
<dbReference type="PANTHER" id="PTHR47371:SF3">
    <property type="entry name" value="PHOSPHOGLYCEROL TRANSFERASE I"/>
    <property type="match status" value="1"/>
</dbReference>
<evidence type="ECO:0000256" key="8">
    <source>
        <dbReference type="PIRNR" id="PIRNR005091"/>
    </source>
</evidence>